<keyword evidence="4" id="KW-0949">S-adenosyl-L-methionine</keyword>
<organism evidence="10 11">
    <name type="scientific">Candidatus Chloroploca asiatica</name>
    <dbReference type="NCBI Taxonomy" id="1506545"/>
    <lineage>
        <taxon>Bacteria</taxon>
        <taxon>Bacillati</taxon>
        <taxon>Chloroflexota</taxon>
        <taxon>Chloroflexia</taxon>
        <taxon>Chloroflexales</taxon>
        <taxon>Chloroflexineae</taxon>
        <taxon>Oscillochloridaceae</taxon>
        <taxon>Candidatus Chloroploca</taxon>
    </lineage>
</organism>
<dbReference type="PRINTS" id="PR00508">
    <property type="entry name" value="S21N4MTFRASE"/>
</dbReference>
<feature type="domain" description="DNA methylase N-4/N-6" evidence="9">
    <location>
        <begin position="41"/>
        <end position="209"/>
    </location>
</feature>
<evidence type="ECO:0000256" key="5">
    <source>
        <dbReference type="ARBA" id="ARBA00022747"/>
    </source>
</evidence>
<dbReference type="OrthoDB" id="9773571at2"/>
<accession>A0A2H3KRT8</accession>
<evidence type="ECO:0000256" key="8">
    <source>
        <dbReference type="RuleBase" id="RU362026"/>
    </source>
</evidence>
<comment type="catalytic activity">
    <reaction evidence="7">
        <text>a 2'-deoxycytidine in DNA + S-adenosyl-L-methionine = an N(4)-methyl-2'-deoxycytidine in DNA + S-adenosyl-L-homocysteine + H(+)</text>
        <dbReference type="Rhea" id="RHEA:16857"/>
        <dbReference type="Rhea" id="RHEA-COMP:11369"/>
        <dbReference type="Rhea" id="RHEA-COMP:13674"/>
        <dbReference type="ChEBI" id="CHEBI:15378"/>
        <dbReference type="ChEBI" id="CHEBI:57856"/>
        <dbReference type="ChEBI" id="CHEBI:59789"/>
        <dbReference type="ChEBI" id="CHEBI:85452"/>
        <dbReference type="ChEBI" id="CHEBI:137933"/>
        <dbReference type="EC" id="2.1.1.113"/>
    </reaction>
</comment>
<evidence type="ECO:0000256" key="4">
    <source>
        <dbReference type="ARBA" id="ARBA00022691"/>
    </source>
</evidence>
<evidence type="ECO:0000256" key="1">
    <source>
        <dbReference type="ARBA" id="ARBA00010203"/>
    </source>
</evidence>
<dbReference type="Pfam" id="PF01555">
    <property type="entry name" value="N6_N4_Mtase"/>
    <property type="match status" value="2"/>
</dbReference>
<feature type="domain" description="DNA methylase N-4/N-6" evidence="9">
    <location>
        <begin position="324"/>
        <end position="360"/>
    </location>
</feature>
<evidence type="ECO:0000256" key="6">
    <source>
        <dbReference type="ARBA" id="ARBA00023125"/>
    </source>
</evidence>
<comment type="similarity">
    <text evidence="1">Belongs to the N(4)/N(6)-methyltransferase family. N(4) subfamily.</text>
</comment>
<comment type="caution">
    <text evidence="10">The sequence shown here is derived from an EMBL/GenBank/DDBJ whole genome shotgun (WGS) entry which is preliminary data.</text>
</comment>
<proteinExistence type="inferred from homology"/>
<dbReference type="PROSITE" id="PS00093">
    <property type="entry name" value="N4_MTASE"/>
    <property type="match status" value="1"/>
</dbReference>
<evidence type="ECO:0000259" key="9">
    <source>
        <dbReference type="Pfam" id="PF01555"/>
    </source>
</evidence>
<dbReference type="GO" id="GO:0008170">
    <property type="term" value="F:N-methyltransferase activity"/>
    <property type="evidence" value="ECO:0007669"/>
    <property type="project" value="InterPro"/>
</dbReference>
<evidence type="ECO:0000313" key="11">
    <source>
        <dbReference type="Proteomes" id="UP000220922"/>
    </source>
</evidence>
<sequence>MPEPTLRRILGRSMEKDIMEPFYAIYKGDARLLSFIPANYVDLVVTSPPYWRKRDYGFEGQIGQEATSEEYVEAIIAAMAEWRRVLRPSGSVFLNIGDTYWQRSLQGVPSLVEARARRAGWILRNRIIWVKKGGMPDPVQDRLAGRHEYILHFAVNGYYYDLFGYAERYSLGKKGANPGDVWEITQQRNLGKHLAPFPTELVDRVITLGCPQFVCSKCGKPRRRIVERTAELDTSRPQAKRALEIAKEKNLTPEHIAAIQATGISDAGKARRVQTGTDKNAEHVRKLALEAKEILGGYFREFTFAKRMSRGWTDCGCGAPFMPGVVLDPFMGTGTTLDVAKQMGRSAIGIDLDISQIDMSQIKEAS</sequence>
<keyword evidence="11" id="KW-1185">Reference proteome</keyword>
<dbReference type="Proteomes" id="UP000220922">
    <property type="component" value="Unassembled WGS sequence"/>
</dbReference>
<dbReference type="GO" id="GO:0003677">
    <property type="term" value="F:DNA binding"/>
    <property type="evidence" value="ECO:0007669"/>
    <property type="project" value="UniProtKB-KW"/>
</dbReference>
<gene>
    <name evidence="10" type="ORF">A9Q02_21010</name>
</gene>
<dbReference type="GO" id="GO:0015667">
    <property type="term" value="F:site-specific DNA-methyltransferase (cytosine-N4-specific) activity"/>
    <property type="evidence" value="ECO:0007669"/>
    <property type="project" value="UniProtKB-EC"/>
</dbReference>
<dbReference type="GO" id="GO:0032259">
    <property type="term" value="P:methylation"/>
    <property type="evidence" value="ECO:0007669"/>
    <property type="project" value="UniProtKB-KW"/>
</dbReference>
<evidence type="ECO:0000256" key="3">
    <source>
        <dbReference type="ARBA" id="ARBA00022679"/>
    </source>
</evidence>
<keyword evidence="5" id="KW-0680">Restriction system</keyword>
<dbReference type="InterPro" id="IPR017985">
    <property type="entry name" value="MeTrfase_CN4_CS"/>
</dbReference>
<keyword evidence="6" id="KW-0238">DNA-binding</keyword>
<dbReference type="InterPro" id="IPR002941">
    <property type="entry name" value="DNA_methylase_N4/N6"/>
</dbReference>
<dbReference type="SUPFAM" id="SSF53335">
    <property type="entry name" value="S-adenosyl-L-methionine-dependent methyltransferases"/>
    <property type="match status" value="2"/>
</dbReference>
<dbReference type="EMBL" id="LYXE01000006">
    <property type="protein sequence ID" value="PDW01362.1"/>
    <property type="molecule type" value="Genomic_DNA"/>
</dbReference>
<dbReference type="GO" id="GO:0009307">
    <property type="term" value="P:DNA restriction-modification system"/>
    <property type="evidence" value="ECO:0007669"/>
    <property type="project" value="UniProtKB-KW"/>
</dbReference>
<dbReference type="Gene3D" id="3.40.50.150">
    <property type="entry name" value="Vaccinia Virus protein VP39"/>
    <property type="match status" value="2"/>
</dbReference>
<dbReference type="InterPro" id="IPR029063">
    <property type="entry name" value="SAM-dependent_MTases_sf"/>
</dbReference>
<dbReference type="REBASE" id="279090">
    <property type="entry name" value="M.CasB79ORF21010P"/>
</dbReference>
<keyword evidence="2 10" id="KW-0489">Methyltransferase</keyword>
<dbReference type="AlphaFoldDB" id="A0A2H3KRT8"/>
<evidence type="ECO:0000313" key="10">
    <source>
        <dbReference type="EMBL" id="PDW01362.1"/>
    </source>
</evidence>
<reference evidence="10 11" key="1">
    <citation type="submission" date="2016-05" db="EMBL/GenBank/DDBJ databases">
        <authorList>
            <person name="Lavstsen T."/>
            <person name="Jespersen J.S."/>
        </authorList>
    </citation>
    <scope>NUCLEOTIDE SEQUENCE [LARGE SCALE GENOMIC DNA]</scope>
    <source>
        <strain evidence="10 11">B7-9</strain>
    </source>
</reference>
<evidence type="ECO:0000256" key="7">
    <source>
        <dbReference type="ARBA" id="ARBA00049120"/>
    </source>
</evidence>
<dbReference type="InterPro" id="IPR001091">
    <property type="entry name" value="RM_Methyltransferase"/>
</dbReference>
<protein>
    <recommendedName>
        <fullName evidence="8">Methyltransferase</fullName>
        <ecNumber evidence="8">2.1.1.-</ecNumber>
    </recommendedName>
</protein>
<keyword evidence="3" id="KW-0808">Transferase</keyword>
<evidence type="ECO:0000256" key="2">
    <source>
        <dbReference type="ARBA" id="ARBA00022603"/>
    </source>
</evidence>
<name>A0A2H3KRT8_9CHLR</name>
<dbReference type="EC" id="2.1.1.-" evidence="8"/>